<dbReference type="Gene3D" id="3.30.40.10">
    <property type="entry name" value="Zinc/RING finger domain, C3HC4 (zinc finger)"/>
    <property type="match status" value="2"/>
</dbReference>
<organism evidence="14 15">
    <name type="scientific">Ceratopteris richardii</name>
    <name type="common">Triangle waterfern</name>
    <dbReference type="NCBI Taxonomy" id="49495"/>
    <lineage>
        <taxon>Eukaryota</taxon>
        <taxon>Viridiplantae</taxon>
        <taxon>Streptophyta</taxon>
        <taxon>Embryophyta</taxon>
        <taxon>Tracheophyta</taxon>
        <taxon>Polypodiopsida</taxon>
        <taxon>Polypodiidae</taxon>
        <taxon>Polypodiales</taxon>
        <taxon>Pteridineae</taxon>
        <taxon>Pteridaceae</taxon>
        <taxon>Parkerioideae</taxon>
        <taxon>Ceratopteris</taxon>
    </lineage>
</organism>
<dbReference type="PROSITE" id="PS50172">
    <property type="entry name" value="BRCT"/>
    <property type="match status" value="2"/>
</dbReference>
<feature type="compositionally biased region" description="Basic and acidic residues" evidence="10">
    <location>
        <begin position="175"/>
        <end position="187"/>
    </location>
</feature>
<accession>A0A8T2UDT4</accession>
<dbReference type="GO" id="GO:0005634">
    <property type="term" value="C:nucleus"/>
    <property type="evidence" value="ECO:0007669"/>
    <property type="project" value="UniProtKB-SubCell"/>
</dbReference>
<name>A0A8T2UDT4_CERRI</name>
<evidence type="ECO:0000259" key="11">
    <source>
        <dbReference type="PROSITE" id="PS50089"/>
    </source>
</evidence>
<dbReference type="InterPro" id="IPR036420">
    <property type="entry name" value="BRCT_dom_sf"/>
</dbReference>
<dbReference type="SMART" id="SM00292">
    <property type="entry name" value="BRCT"/>
    <property type="match status" value="2"/>
</dbReference>
<keyword evidence="2" id="KW-0479">Metal-binding</keyword>
<feature type="region of interest" description="Disordered" evidence="10">
    <location>
        <begin position="162"/>
        <end position="216"/>
    </location>
</feature>
<dbReference type="OrthoDB" id="2384350at2759"/>
<dbReference type="SMART" id="SM00184">
    <property type="entry name" value="RING"/>
    <property type="match status" value="2"/>
</dbReference>
<keyword evidence="6" id="KW-0862">Zinc</keyword>
<dbReference type="PROSITE" id="PS00518">
    <property type="entry name" value="ZF_RING_1"/>
    <property type="match status" value="1"/>
</dbReference>
<sequence length="901" mass="99437">MALLGSNTHQLDRLGRELKCPICLCLFKEAASLTCNHVFCKSCILQSMKHNAACPICKVYTTRREVRANPQMDSLVSIFVSMGSAAELGTSSSQAIAASEGIGLKNREALSNISNRQDDGSKTRANAKSPECKFKGLIPSKKRVHVPKPSFEEEFMACNDHQSVPPFPKSKRGKKNADGHLRIDKGKRNVSRKGLSSVKSSVKYSPGKAAKESEIQNMSNGKSLIKTVAGAFGKDVKERTQSKDLNNSPSTLNKKRKRRVNGGVEIASDKPLCDTTKGSILSSKDDSSRRKLDPFFWLREESSQEAEAIQSTQLTLTQSMTKPCFSDLVDSDDDDGQCMNANEGFSNCVTIHEAGTRSDDDFDWIQVPSSPEINCSQPKDKAYPMRGTNINASKALVVAQDGLDPELVGRKEISSKLESGATGSGSNPTVKPKNLQKRRAKQTHMPDVSKDYQCISKNMLGEEKTHSNFQEACTNSHTRTMKKYHKGEPNTSQTDAECEQKGIINEEYKRSDAASSSLPICIFCRSSSCTKVTGSMRHYDHEGNPFKVIGSEGKLVHAHIRCAEWAPDVYFIEDQARNLYAEAMRGLKIKCTSCGKKGAALGCCIKRCRRSYHYPCARALSCRWDEEHFIMLCPEHHAEEFPSKQRSERPRKATRSPKEDSKMKELGHVSGHTETLTRWACLQSSKWVLCGSGLDSDGKDQLATFAKVSDATVLNSWSSNVTHLIAGVDEHGAAKRTMKYLMAILNGKWILKPEWLNACIEAGNHVCEEPFEINVDIHGTIQGPKQGRMCAMHKASKLFSKVQFYFMPDFPPSYKGDIQALVMAGGAAVLHRKPVPSATDMGKSTVIVYHNQNVSGVQELGDGNAFKLQQARTLARSVGATVVSQQWILDSIASFQLLPRK</sequence>
<dbReference type="EMBL" id="CM035411">
    <property type="protein sequence ID" value="KAH7434421.1"/>
    <property type="molecule type" value="Genomic_DNA"/>
</dbReference>
<dbReference type="InterPro" id="IPR017907">
    <property type="entry name" value="Znf_RING_CS"/>
</dbReference>
<evidence type="ECO:0000256" key="5">
    <source>
        <dbReference type="ARBA" id="ARBA00022771"/>
    </source>
</evidence>
<evidence type="ECO:0000259" key="12">
    <source>
        <dbReference type="PROSITE" id="PS50172"/>
    </source>
</evidence>
<dbReference type="CDD" id="cd17734">
    <property type="entry name" value="BRCT_Bard1_rpt1"/>
    <property type="match status" value="1"/>
</dbReference>
<protein>
    <submittedName>
        <fullName evidence="14">Uncharacterized protein</fullName>
    </submittedName>
</protein>
<feature type="domain" description="PHD-type" evidence="13">
    <location>
        <begin position="518"/>
        <end position="637"/>
    </location>
</feature>
<dbReference type="Pfam" id="PF00533">
    <property type="entry name" value="BRCT"/>
    <property type="match status" value="1"/>
</dbReference>
<dbReference type="PANTHER" id="PTHR13763:SF0">
    <property type="entry name" value="BREAST CANCER TYPE 1 SUSCEPTIBILITY PROTEIN"/>
    <property type="match status" value="1"/>
</dbReference>
<feature type="region of interest" description="Disordered" evidence="10">
    <location>
        <begin position="236"/>
        <end position="258"/>
    </location>
</feature>
<feature type="compositionally biased region" description="Polar residues" evidence="10">
    <location>
        <begin position="243"/>
        <end position="252"/>
    </location>
</feature>
<feature type="domain" description="BRCT" evidence="12">
    <location>
        <begin position="682"/>
        <end position="773"/>
    </location>
</feature>
<dbReference type="SUPFAM" id="SSF52113">
    <property type="entry name" value="BRCT domain"/>
    <property type="match status" value="2"/>
</dbReference>
<evidence type="ECO:0000256" key="8">
    <source>
        <dbReference type="ARBA" id="ARBA00023242"/>
    </source>
</evidence>
<evidence type="ECO:0000256" key="2">
    <source>
        <dbReference type="ARBA" id="ARBA00022723"/>
    </source>
</evidence>
<evidence type="ECO:0000256" key="3">
    <source>
        <dbReference type="ARBA" id="ARBA00022737"/>
    </source>
</evidence>
<dbReference type="GO" id="GO:0000724">
    <property type="term" value="P:double-strand break repair via homologous recombination"/>
    <property type="evidence" value="ECO:0007669"/>
    <property type="project" value="TreeGrafter"/>
</dbReference>
<feature type="domain" description="BRCT" evidence="12">
    <location>
        <begin position="794"/>
        <end position="901"/>
    </location>
</feature>
<evidence type="ECO:0000259" key="13">
    <source>
        <dbReference type="PROSITE" id="PS51805"/>
    </source>
</evidence>
<dbReference type="Gene3D" id="3.40.50.10190">
    <property type="entry name" value="BRCT domain"/>
    <property type="match status" value="2"/>
</dbReference>
<dbReference type="Pfam" id="PF16589">
    <property type="entry name" value="BRCT_2"/>
    <property type="match status" value="1"/>
</dbReference>
<dbReference type="AlphaFoldDB" id="A0A8T2UDT4"/>
<dbReference type="Proteomes" id="UP000825935">
    <property type="component" value="Chromosome 6"/>
</dbReference>
<dbReference type="PROSITE" id="PS50089">
    <property type="entry name" value="ZF_RING_2"/>
    <property type="match status" value="1"/>
</dbReference>
<dbReference type="SUPFAM" id="SSF57850">
    <property type="entry name" value="RING/U-box"/>
    <property type="match status" value="1"/>
</dbReference>
<dbReference type="GO" id="GO:0004842">
    <property type="term" value="F:ubiquitin-protein transferase activity"/>
    <property type="evidence" value="ECO:0007669"/>
    <property type="project" value="TreeGrafter"/>
</dbReference>
<dbReference type="CDD" id="cd15571">
    <property type="entry name" value="ePHD"/>
    <property type="match status" value="1"/>
</dbReference>
<gene>
    <name evidence="14" type="ORF">KP509_06G016800</name>
</gene>
<feature type="region of interest" description="Disordered" evidence="10">
    <location>
        <begin position="641"/>
        <end position="667"/>
    </location>
</feature>
<dbReference type="OMA" id="WHESSTP"/>
<feature type="region of interest" description="Disordered" evidence="10">
    <location>
        <begin position="416"/>
        <end position="447"/>
    </location>
</feature>
<dbReference type="InterPro" id="IPR034732">
    <property type="entry name" value="EPHD"/>
</dbReference>
<keyword evidence="5 9" id="KW-0863">Zinc-finger</keyword>
<feature type="domain" description="RING-type" evidence="11">
    <location>
        <begin position="20"/>
        <end position="58"/>
    </location>
</feature>
<dbReference type="GO" id="GO:0045944">
    <property type="term" value="P:positive regulation of transcription by RNA polymerase II"/>
    <property type="evidence" value="ECO:0007669"/>
    <property type="project" value="TreeGrafter"/>
</dbReference>
<dbReference type="InterPro" id="IPR013083">
    <property type="entry name" value="Znf_RING/FYVE/PHD"/>
</dbReference>
<dbReference type="InterPro" id="IPR031099">
    <property type="entry name" value="BRCA1-associated"/>
</dbReference>
<evidence type="ECO:0000313" key="15">
    <source>
        <dbReference type="Proteomes" id="UP000825935"/>
    </source>
</evidence>
<dbReference type="Pfam" id="PF13771">
    <property type="entry name" value="zf-HC5HC2H"/>
    <property type="match status" value="1"/>
</dbReference>
<dbReference type="PANTHER" id="PTHR13763">
    <property type="entry name" value="BREAST CANCER TYPE 1 SUSCEPTIBILITY PROTEIN BRCA1"/>
    <property type="match status" value="1"/>
</dbReference>
<keyword evidence="7" id="KW-0234">DNA repair</keyword>
<evidence type="ECO:0000256" key="6">
    <source>
        <dbReference type="ARBA" id="ARBA00022833"/>
    </source>
</evidence>
<comment type="caution">
    <text evidence="14">The sequence shown here is derived from an EMBL/GenBank/DDBJ whole genome shotgun (WGS) entry which is preliminary data.</text>
</comment>
<keyword evidence="4" id="KW-0227">DNA damage</keyword>
<dbReference type="InterPro" id="IPR001357">
    <property type="entry name" value="BRCT_dom"/>
</dbReference>
<keyword evidence="8" id="KW-0539">Nucleus</keyword>
<keyword evidence="15" id="KW-1185">Reference proteome</keyword>
<dbReference type="FunFam" id="3.40.50.10190:FF:000006">
    <property type="entry name" value="Breast cancer type 1 susceptibility protein homolog"/>
    <property type="match status" value="1"/>
</dbReference>
<evidence type="ECO:0000256" key="7">
    <source>
        <dbReference type="ARBA" id="ARBA00023204"/>
    </source>
</evidence>
<dbReference type="InterPro" id="IPR001841">
    <property type="entry name" value="Znf_RING"/>
</dbReference>
<evidence type="ECO:0000256" key="4">
    <source>
        <dbReference type="ARBA" id="ARBA00022763"/>
    </source>
</evidence>
<comment type="subcellular location">
    <subcellularLocation>
        <location evidence="1">Nucleus</location>
    </subcellularLocation>
</comment>
<reference evidence="14" key="1">
    <citation type="submission" date="2021-08" db="EMBL/GenBank/DDBJ databases">
        <title>WGS assembly of Ceratopteris richardii.</title>
        <authorList>
            <person name="Marchant D.B."/>
            <person name="Chen G."/>
            <person name="Jenkins J."/>
            <person name="Shu S."/>
            <person name="Leebens-Mack J."/>
            <person name="Grimwood J."/>
            <person name="Schmutz J."/>
            <person name="Soltis P."/>
            <person name="Soltis D."/>
            <person name="Chen Z.-H."/>
        </authorList>
    </citation>
    <scope>NUCLEOTIDE SEQUENCE</scope>
    <source>
        <strain evidence="14">Whitten #5841</strain>
        <tissue evidence="14">Leaf</tissue>
    </source>
</reference>
<evidence type="ECO:0000256" key="10">
    <source>
        <dbReference type="SAM" id="MobiDB-lite"/>
    </source>
</evidence>
<evidence type="ECO:0000256" key="1">
    <source>
        <dbReference type="ARBA" id="ARBA00004123"/>
    </source>
</evidence>
<evidence type="ECO:0000256" key="9">
    <source>
        <dbReference type="PROSITE-ProRule" id="PRU00175"/>
    </source>
</evidence>
<dbReference type="Pfam" id="PF13923">
    <property type="entry name" value="zf-C3HC4_2"/>
    <property type="match status" value="1"/>
</dbReference>
<keyword evidence="3" id="KW-0677">Repeat</keyword>
<proteinExistence type="predicted"/>
<dbReference type="GO" id="GO:0008270">
    <property type="term" value="F:zinc ion binding"/>
    <property type="evidence" value="ECO:0007669"/>
    <property type="project" value="UniProtKB-KW"/>
</dbReference>
<evidence type="ECO:0000313" key="14">
    <source>
        <dbReference type="EMBL" id="KAH7434421.1"/>
    </source>
</evidence>
<dbReference type="PROSITE" id="PS51805">
    <property type="entry name" value="EPHD"/>
    <property type="match status" value="1"/>
</dbReference>